<evidence type="ECO:0000313" key="7">
    <source>
        <dbReference type="Proteomes" id="UP000317365"/>
    </source>
</evidence>
<dbReference type="InterPro" id="IPR017941">
    <property type="entry name" value="Rieske_2Fe-2S"/>
</dbReference>
<evidence type="ECO:0000256" key="3">
    <source>
        <dbReference type="ARBA" id="ARBA00023004"/>
    </source>
</evidence>
<keyword evidence="4" id="KW-0411">Iron-sulfur</keyword>
<dbReference type="RefSeq" id="WP_142812867.1">
    <property type="nucleotide sequence ID" value="NZ_CP036282.1"/>
</dbReference>
<dbReference type="GO" id="GO:0051537">
    <property type="term" value="F:2 iron, 2 sulfur cluster binding"/>
    <property type="evidence" value="ECO:0007669"/>
    <property type="project" value="UniProtKB-KW"/>
</dbReference>
<accession>A0A515ET24</accession>
<dbReference type="Pfam" id="PF00355">
    <property type="entry name" value="Rieske"/>
    <property type="match status" value="1"/>
</dbReference>
<keyword evidence="7" id="KW-1185">Reference proteome</keyword>
<dbReference type="PROSITE" id="PS51296">
    <property type="entry name" value="RIESKE"/>
    <property type="match status" value="1"/>
</dbReference>
<evidence type="ECO:0000259" key="5">
    <source>
        <dbReference type="PROSITE" id="PS51296"/>
    </source>
</evidence>
<dbReference type="Proteomes" id="UP000317365">
    <property type="component" value="Chromosome"/>
</dbReference>
<keyword evidence="2" id="KW-0479">Metal-binding</keyword>
<sequence>MTPQRLRLPMPSPSAEPLTWSDLPHAPAPGTALVMLNDLVEGQAQMVSVTQAPGAADSATDFKVLVLRNGTQVHAFANRCPHFGVPLAARQSQLIQTPYVSVSCNVHYSRFRWSDGVCETGECVGEALLSVPVVVDAQGQVCIATAPSAAKG</sequence>
<name>A0A515ET24_9BURK</name>
<evidence type="ECO:0000256" key="2">
    <source>
        <dbReference type="ARBA" id="ARBA00022723"/>
    </source>
</evidence>
<gene>
    <name evidence="6" type="ORF">EXZ61_16905</name>
</gene>
<organism evidence="6 7">
    <name type="scientific">Rhodoferax aquaticus</name>
    <dbReference type="NCBI Taxonomy" id="2527691"/>
    <lineage>
        <taxon>Bacteria</taxon>
        <taxon>Pseudomonadati</taxon>
        <taxon>Pseudomonadota</taxon>
        <taxon>Betaproteobacteria</taxon>
        <taxon>Burkholderiales</taxon>
        <taxon>Comamonadaceae</taxon>
        <taxon>Rhodoferax</taxon>
    </lineage>
</organism>
<keyword evidence="3" id="KW-0408">Iron</keyword>
<dbReference type="AlphaFoldDB" id="A0A515ET24"/>
<evidence type="ECO:0000256" key="1">
    <source>
        <dbReference type="ARBA" id="ARBA00022714"/>
    </source>
</evidence>
<dbReference type="Gene3D" id="2.102.10.10">
    <property type="entry name" value="Rieske [2Fe-2S] iron-sulphur domain"/>
    <property type="match status" value="1"/>
</dbReference>
<keyword evidence="1" id="KW-0001">2Fe-2S</keyword>
<dbReference type="SUPFAM" id="SSF50022">
    <property type="entry name" value="ISP domain"/>
    <property type="match status" value="1"/>
</dbReference>
<dbReference type="EMBL" id="CP036282">
    <property type="protein sequence ID" value="QDL55713.1"/>
    <property type="molecule type" value="Genomic_DNA"/>
</dbReference>
<dbReference type="InterPro" id="IPR036922">
    <property type="entry name" value="Rieske_2Fe-2S_sf"/>
</dbReference>
<dbReference type="GO" id="GO:0046872">
    <property type="term" value="F:metal ion binding"/>
    <property type="evidence" value="ECO:0007669"/>
    <property type="project" value="UniProtKB-KW"/>
</dbReference>
<dbReference type="KEGG" id="rhg:EXZ61_16905"/>
<proteinExistence type="predicted"/>
<reference evidence="7" key="2">
    <citation type="journal article" date="2020" name="Int. J. Syst. Evol. Microbiol.">
        <title>Genomic insights into a novel species Rhodoferax aquaticus sp. nov., isolated from freshwater.</title>
        <authorList>
            <person name="Li T."/>
            <person name="Zhuo Y."/>
            <person name="Jin C.Z."/>
            <person name="Wu X."/>
            <person name="Ko S.R."/>
            <person name="Jin F.J."/>
            <person name="Ahn C.Y."/>
            <person name="Oh H.M."/>
            <person name="Lee H.G."/>
            <person name="Jin L."/>
        </authorList>
    </citation>
    <scope>NUCLEOTIDE SEQUENCE [LARGE SCALE GENOMIC DNA]</scope>
    <source>
        <strain evidence="7">Gr-4</strain>
    </source>
</reference>
<evidence type="ECO:0000313" key="6">
    <source>
        <dbReference type="EMBL" id="QDL55713.1"/>
    </source>
</evidence>
<protein>
    <recommendedName>
        <fullName evidence="5">Rieske domain-containing protein</fullName>
    </recommendedName>
</protein>
<reference evidence="7" key="1">
    <citation type="submission" date="2019-02" db="EMBL/GenBank/DDBJ databases">
        <title>Complete genome sequence of Rhodoferax sp. Gr-4.</title>
        <authorList>
            <person name="Jin L."/>
        </authorList>
    </citation>
    <scope>NUCLEOTIDE SEQUENCE [LARGE SCALE GENOMIC DNA]</scope>
    <source>
        <strain evidence="7">Gr-4</strain>
    </source>
</reference>
<feature type="domain" description="Rieske" evidence="5">
    <location>
        <begin position="31"/>
        <end position="143"/>
    </location>
</feature>
<evidence type="ECO:0000256" key="4">
    <source>
        <dbReference type="ARBA" id="ARBA00023014"/>
    </source>
</evidence>